<evidence type="ECO:0000313" key="2">
    <source>
        <dbReference type="Proteomes" id="UP001548189"/>
    </source>
</evidence>
<evidence type="ECO:0000313" key="1">
    <source>
        <dbReference type="EMBL" id="MET1255288.1"/>
    </source>
</evidence>
<accession>A0ABV2BTM6</accession>
<proteinExistence type="predicted"/>
<reference evidence="1 2" key="1">
    <citation type="submission" date="2024-06" db="EMBL/GenBank/DDBJ databases">
        <authorList>
            <person name="Li F."/>
        </authorList>
    </citation>
    <scope>NUCLEOTIDE SEQUENCE [LARGE SCALE GENOMIC DNA]</scope>
    <source>
        <strain evidence="1 2">GXAS 311</strain>
    </source>
</reference>
<sequence>MFELIIGIILGATFHQFWRHLYQLICRQVKKWLADNQKSDTNTLP</sequence>
<dbReference type="EMBL" id="JBEVCJ010000008">
    <property type="protein sequence ID" value="MET1255288.1"/>
    <property type="molecule type" value="Genomic_DNA"/>
</dbReference>
<gene>
    <name evidence="1" type="ORF">ABVT43_09145</name>
</gene>
<dbReference type="RefSeq" id="WP_353895871.1">
    <property type="nucleotide sequence ID" value="NZ_JBEVCJ010000008.1"/>
</dbReference>
<name>A0ABV2BTM6_9GAMM</name>
<protein>
    <submittedName>
        <fullName evidence="1">Uncharacterized protein</fullName>
    </submittedName>
</protein>
<organism evidence="1 2">
    <name type="scientific">Aliikangiella maris</name>
    <dbReference type="NCBI Taxonomy" id="3162458"/>
    <lineage>
        <taxon>Bacteria</taxon>
        <taxon>Pseudomonadati</taxon>
        <taxon>Pseudomonadota</taxon>
        <taxon>Gammaproteobacteria</taxon>
        <taxon>Oceanospirillales</taxon>
        <taxon>Pleioneaceae</taxon>
        <taxon>Aliikangiella</taxon>
    </lineage>
</organism>
<dbReference type="Proteomes" id="UP001548189">
    <property type="component" value="Unassembled WGS sequence"/>
</dbReference>
<comment type="caution">
    <text evidence="1">The sequence shown here is derived from an EMBL/GenBank/DDBJ whole genome shotgun (WGS) entry which is preliminary data.</text>
</comment>
<keyword evidence="2" id="KW-1185">Reference proteome</keyword>